<proteinExistence type="predicted"/>
<dbReference type="Proteomes" id="UP001153269">
    <property type="component" value="Unassembled WGS sequence"/>
</dbReference>
<dbReference type="AlphaFoldDB" id="A0A9N7UES9"/>
<evidence type="ECO:0000313" key="1">
    <source>
        <dbReference type="EMBL" id="CAB1429217.1"/>
    </source>
</evidence>
<dbReference type="EMBL" id="CADEAL010001113">
    <property type="protein sequence ID" value="CAB1429217.1"/>
    <property type="molecule type" value="Genomic_DNA"/>
</dbReference>
<protein>
    <submittedName>
        <fullName evidence="1">Uncharacterized protein</fullName>
    </submittedName>
</protein>
<comment type="caution">
    <text evidence="1">The sequence shown here is derived from an EMBL/GenBank/DDBJ whole genome shotgun (WGS) entry which is preliminary data.</text>
</comment>
<sequence length="237" mass="26562">MGVDGSQRIGAALTPRFGVASASGVNPAGNWRRSNNNQHQEYPRFCGKGWSGYRRDPSHSHHHRPTGPHLIWMYGKCIKKEVRRLSRNSGDLTTDSPGSNEFPPRRSAPCSRLFIVRDCQSVTVTERHGVRRMDVDGSEPPVIGPVVLRAPTVAESEPAKGKGKYVFAFRSRATRLFSIRGQMTRFTPCIPQISLSKAFTSSSLLYLPSPSGYRLILILPPTHHRRLYNTPYTRIHT</sequence>
<name>A0A9N7UES9_PLEPL</name>
<keyword evidence="2" id="KW-1185">Reference proteome</keyword>
<organism evidence="1 2">
    <name type="scientific">Pleuronectes platessa</name>
    <name type="common">European plaice</name>
    <dbReference type="NCBI Taxonomy" id="8262"/>
    <lineage>
        <taxon>Eukaryota</taxon>
        <taxon>Metazoa</taxon>
        <taxon>Chordata</taxon>
        <taxon>Craniata</taxon>
        <taxon>Vertebrata</taxon>
        <taxon>Euteleostomi</taxon>
        <taxon>Actinopterygii</taxon>
        <taxon>Neopterygii</taxon>
        <taxon>Teleostei</taxon>
        <taxon>Neoteleostei</taxon>
        <taxon>Acanthomorphata</taxon>
        <taxon>Carangaria</taxon>
        <taxon>Pleuronectiformes</taxon>
        <taxon>Pleuronectoidei</taxon>
        <taxon>Pleuronectidae</taxon>
        <taxon>Pleuronectes</taxon>
    </lineage>
</organism>
<reference evidence="1" key="1">
    <citation type="submission" date="2020-03" db="EMBL/GenBank/DDBJ databases">
        <authorList>
            <person name="Weist P."/>
        </authorList>
    </citation>
    <scope>NUCLEOTIDE SEQUENCE</scope>
</reference>
<gene>
    <name evidence="1" type="ORF">PLEPLA_LOCUS17192</name>
</gene>
<evidence type="ECO:0000313" key="2">
    <source>
        <dbReference type="Proteomes" id="UP001153269"/>
    </source>
</evidence>
<accession>A0A9N7UES9</accession>